<dbReference type="AlphaFoldDB" id="A0A069PU21"/>
<evidence type="ECO:0000313" key="4">
    <source>
        <dbReference type="Proteomes" id="UP000027466"/>
    </source>
</evidence>
<reference evidence="3 4" key="1">
    <citation type="submission" date="2014-03" db="EMBL/GenBank/DDBJ databases">
        <title>Draft Genome Sequences of Four Burkholderia Strains.</title>
        <authorList>
            <person name="Liu X.Y."/>
            <person name="Li C.X."/>
            <person name="Xu J.H."/>
        </authorList>
    </citation>
    <scope>NUCLEOTIDE SEQUENCE [LARGE SCALE GENOMIC DNA]</scope>
    <source>
        <strain evidence="3 4">DSM 50014</strain>
    </source>
</reference>
<dbReference type="Gene3D" id="3.30.420.40">
    <property type="match status" value="2"/>
</dbReference>
<keyword evidence="4" id="KW-1185">Reference proteome</keyword>
<dbReference type="Pfam" id="PF17989">
    <property type="entry name" value="ALP_N"/>
    <property type="match status" value="1"/>
</dbReference>
<dbReference type="Proteomes" id="UP000027466">
    <property type="component" value="Unassembled WGS sequence"/>
</dbReference>
<dbReference type="NCBIfam" id="TIGR03739">
    <property type="entry name" value="PRTRC_D"/>
    <property type="match status" value="1"/>
</dbReference>
<dbReference type="EMBL" id="JFHC01000035">
    <property type="protein sequence ID" value="KDR40791.1"/>
    <property type="molecule type" value="Genomic_DNA"/>
</dbReference>
<protein>
    <submittedName>
        <fullName evidence="3">Plasmid segregation protein ParM</fullName>
    </submittedName>
</protein>
<dbReference type="RefSeq" id="WP_035941861.1">
    <property type="nucleotide sequence ID" value="NZ_CADFFX010000025.1"/>
</dbReference>
<feature type="domain" description="Actin-like protein N-terminal" evidence="1">
    <location>
        <begin position="7"/>
        <end position="157"/>
    </location>
</feature>
<comment type="caution">
    <text evidence="3">The sequence shown here is derived from an EMBL/GenBank/DDBJ whole genome shotgun (WGS) entry which is preliminary data.</text>
</comment>
<dbReference type="InterPro" id="IPR049067">
    <property type="entry name" value="MreB-like_C"/>
</dbReference>
<gene>
    <name evidence="3" type="ORF">BG61_22620</name>
</gene>
<organism evidence="3 4">
    <name type="scientific">Caballeronia glathei</name>
    <dbReference type="NCBI Taxonomy" id="60547"/>
    <lineage>
        <taxon>Bacteria</taxon>
        <taxon>Pseudomonadati</taxon>
        <taxon>Pseudomonadota</taxon>
        <taxon>Betaproteobacteria</taxon>
        <taxon>Burkholderiales</taxon>
        <taxon>Burkholderiaceae</taxon>
        <taxon>Caballeronia</taxon>
    </lineage>
</organism>
<dbReference type="SUPFAM" id="SSF53067">
    <property type="entry name" value="Actin-like ATPase domain"/>
    <property type="match status" value="2"/>
</dbReference>
<proteinExistence type="predicted"/>
<dbReference type="InterPro" id="IPR043129">
    <property type="entry name" value="ATPase_NBD"/>
</dbReference>
<evidence type="ECO:0000259" key="2">
    <source>
        <dbReference type="Pfam" id="PF21522"/>
    </source>
</evidence>
<sequence length="339" mass="36439">MKAQVFAVDVGYGNTKFAFRMQSNVVSRMFPSIAPLSVSDAVSGFGQGVLSKRDVEPIEIAGTVYEVGPDVDRSSAYGNAGRTLSEDFCTTPNYAALLGGSLRYARITEVDRLVLGLPVHSIAKYSAGLRESFTGALKFGHGAVQVGSVKVVPQPLGSLVSFSEYGGSRFDRDNAHLVIDVGYFTTDWVVANGFTMNDRRSGGAPGGASQVYQHVASLIAKQEGEPVSDIERIDESLRLQKPLLFYRQEIDLKPLLEQSQAVILSTVKQIQNKVGRTADIRSIVLTGGGAALYEPAIREAFPRTQIDVLDSPCFANVKGFLIVGESTLARERKANGVAA</sequence>
<accession>A0A069PU21</accession>
<evidence type="ECO:0000259" key="1">
    <source>
        <dbReference type="Pfam" id="PF17989"/>
    </source>
</evidence>
<dbReference type="InterPro" id="IPR022389">
    <property type="entry name" value="PRTRC_protein-D"/>
</dbReference>
<feature type="domain" description="Actin homologue MreB-like C-terminal" evidence="2">
    <location>
        <begin position="178"/>
        <end position="298"/>
    </location>
</feature>
<name>A0A069PU21_9BURK</name>
<dbReference type="InterPro" id="IPR040607">
    <property type="entry name" value="ALP_N"/>
</dbReference>
<dbReference type="Pfam" id="PF21522">
    <property type="entry name" value="MreB-like_C"/>
    <property type="match status" value="1"/>
</dbReference>
<evidence type="ECO:0000313" key="3">
    <source>
        <dbReference type="EMBL" id="KDR40791.1"/>
    </source>
</evidence>